<evidence type="ECO:0000313" key="2">
    <source>
        <dbReference type="EMBL" id="RVW69253.1"/>
    </source>
</evidence>
<dbReference type="PANTHER" id="PTHR34676:SF8">
    <property type="entry name" value="TRANSMEMBRANE PROTEIN"/>
    <property type="match status" value="1"/>
</dbReference>
<sequence>MILSWLLKSMEPEIDQTNMYLSTTKQLWDAMNETYSYLANSLQVYELKTKIGNTTKGNLFVTSYYNMLKSLWQELDLFYDLEWSCAEDNAQYQRTVENDCVNCECLARLAIPDKIPKCPLTRLSNSSSDYLTLKTKTLLRGREEAEIELGADSKCASKDEGEKLKVKVLVKWSRKDWLASVREKVWNVVEFGWSPPKVLDREGRPTNVIKLKLEWDKGDNEASENNTRVMYSIFNAISTDEFRRIATFTLVKEAWDNLQVTHEGINAVKVSKLQMLTSRFETIRMEDHENFGEFHAKLMDIVNSSFNLGEPIPNSKVVRKILRSLLERFRAKVISIEESKDVDSLKVDELVGSLQTFEMTLGSPRKSKGIALNAIKEESLGSEGEGDEKILDGEVARFDRKFKKYMKFRKYKKSSKEDAKKWNNSMGKSNVKTKIKTRV</sequence>
<feature type="region of interest" description="Disordered" evidence="1">
    <location>
        <begin position="419"/>
        <end position="439"/>
    </location>
</feature>
<dbReference type="AlphaFoldDB" id="A0A438GAK8"/>
<reference evidence="2 3" key="1">
    <citation type="journal article" date="2018" name="PLoS Genet.">
        <title>Population sequencing reveals clonal diversity and ancestral inbreeding in the grapevine cultivar Chardonnay.</title>
        <authorList>
            <person name="Roach M.J."/>
            <person name="Johnson D.L."/>
            <person name="Bohlmann J."/>
            <person name="van Vuuren H.J."/>
            <person name="Jones S.J."/>
            <person name="Pretorius I.S."/>
            <person name="Schmidt S.A."/>
            <person name="Borneman A.R."/>
        </authorList>
    </citation>
    <scope>NUCLEOTIDE SEQUENCE [LARGE SCALE GENOMIC DNA]</scope>
    <source>
        <strain evidence="3">cv. Chardonnay</strain>
        <tissue evidence="2">Leaf</tissue>
    </source>
</reference>
<dbReference type="PANTHER" id="PTHR34676">
    <property type="entry name" value="DUF4219 DOMAIN-CONTAINING PROTEIN-RELATED"/>
    <property type="match status" value="1"/>
</dbReference>
<evidence type="ECO:0000256" key="1">
    <source>
        <dbReference type="SAM" id="MobiDB-lite"/>
    </source>
</evidence>
<evidence type="ECO:0008006" key="4">
    <source>
        <dbReference type="Google" id="ProtNLM"/>
    </source>
</evidence>
<name>A0A438GAK8_VITVI</name>
<gene>
    <name evidence="2" type="ORF">CK203_061385</name>
</gene>
<proteinExistence type="predicted"/>
<evidence type="ECO:0000313" key="3">
    <source>
        <dbReference type="Proteomes" id="UP000288805"/>
    </source>
</evidence>
<dbReference type="EMBL" id="QGNW01000503">
    <property type="protein sequence ID" value="RVW69253.1"/>
    <property type="molecule type" value="Genomic_DNA"/>
</dbReference>
<dbReference type="Pfam" id="PF14223">
    <property type="entry name" value="Retrotran_gag_2"/>
    <property type="match status" value="1"/>
</dbReference>
<protein>
    <recommendedName>
        <fullName evidence="4">UBN2 domain-containing protein</fullName>
    </recommendedName>
</protein>
<dbReference type="Proteomes" id="UP000288805">
    <property type="component" value="Unassembled WGS sequence"/>
</dbReference>
<organism evidence="2 3">
    <name type="scientific">Vitis vinifera</name>
    <name type="common">Grape</name>
    <dbReference type="NCBI Taxonomy" id="29760"/>
    <lineage>
        <taxon>Eukaryota</taxon>
        <taxon>Viridiplantae</taxon>
        <taxon>Streptophyta</taxon>
        <taxon>Embryophyta</taxon>
        <taxon>Tracheophyta</taxon>
        <taxon>Spermatophyta</taxon>
        <taxon>Magnoliopsida</taxon>
        <taxon>eudicotyledons</taxon>
        <taxon>Gunneridae</taxon>
        <taxon>Pentapetalae</taxon>
        <taxon>rosids</taxon>
        <taxon>Vitales</taxon>
        <taxon>Vitaceae</taxon>
        <taxon>Viteae</taxon>
        <taxon>Vitis</taxon>
    </lineage>
</organism>
<comment type="caution">
    <text evidence="2">The sequence shown here is derived from an EMBL/GenBank/DDBJ whole genome shotgun (WGS) entry which is preliminary data.</text>
</comment>
<accession>A0A438GAK8</accession>